<keyword evidence="2" id="KW-0479">Metal-binding</keyword>
<dbReference type="SUPFAM" id="SSF57716">
    <property type="entry name" value="Glucocorticoid receptor-like (DNA-binding domain)"/>
    <property type="match status" value="1"/>
</dbReference>
<dbReference type="SMART" id="SM00401">
    <property type="entry name" value="ZnF_GATA"/>
    <property type="match status" value="1"/>
</dbReference>
<keyword evidence="13" id="KW-1185">Reference proteome</keyword>
<dbReference type="EMBL" id="JAUIZM010000008">
    <property type="protein sequence ID" value="KAK1367571.1"/>
    <property type="molecule type" value="Genomic_DNA"/>
</dbReference>
<comment type="subcellular location">
    <subcellularLocation>
        <location evidence="1">Nucleus</location>
    </subcellularLocation>
</comment>
<dbReference type="InterPro" id="IPR038108">
    <property type="entry name" value="RPN13_DEUBAD_sf"/>
</dbReference>
<organism evidence="12 13">
    <name type="scientific">Heracleum sosnowskyi</name>
    <dbReference type="NCBI Taxonomy" id="360622"/>
    <lineage>
        <taxon>Eukaryota</taxon>
        <taxon>Viridiplantae</taxon>
        <taxon>Streptophyta</taxon>
        <taxon>Embryophyta</taxon>
        <taxon>Tracheophyta</taxon>
        <taxon>Spermatophyta</taxon>
        <taxon>Magnoliopsida</taxon>
        <taxon>eudicotyledons</taxon>
        <taxon>Gunneridae</taxon>
        <taxon>Pentapetalae</taxon>
        <taxon>asterids</taxon>
        <taxon>campanulids</taxon>
        <taxon>Apiales</taxon>
        <taxon>Apiaceae</taxon>
        <taxon>Apioideae</taxon>
        <taxon>apioid superclade</taxon>
        <taxon>Tordylieae</taxon>
        <taxon>Tordyliinae</taxon>
        <taxon>Heracleum</taxon>
    </lineage>
</organism>
<dbReference type="GO" id="GO:0043565">
    <property type="term" value="F:sequence-specific DNA binding"/>
    <property type="evidence" value="ECO:0007669"/>
    <property type="project" value="InterPro"/>
</dbReference>
<evidence type="ECO:0000256" key="6">
    <source>
        <dbReference type="ARBA" id="ARBA00023125"/>
    </source>
</evidence>
<dbReference type="Gene3D" id="3.30.50.10">
    <property type="entry name" value="Erythroid Transcription Factor GATA-1, subunit A"/>
    <property type="match status" value="1"/>
</dbReference>
<dbReference type="Proteomes" id="UP001237642">
    <property type="component" value="Unassembled WGS sequence"/>
</dbReference>
<feature type="domain" description="GATA-type" evidence="10">
    <location>
        <begin position="7"/>
        <end position="40"/>
    </location>
</feature>
<keyword evidence="5" id="KW-0805">Transcription regulation</keyword>
<name>A0AAD8HJ69_9APIA</name>
<dbReference type="InterPro" id="IPR013088">
    <property type="entry name" value="Znf_NHR/GATA"/>
</dbReference>
<reference evidence="12" key="2">
    <citation type="submission" date="2023-05" db="EMBL/GenBank/DDBJ databases">
        <authorList>
            <person name="Schelkunov M.I."/>
        </authorList>
    </citation>
    <scope>NUCLEOTIDE SEQUENCE</scope>
    <source>
        <strain evidence="12">Hsosn_3</strain>
        <tissue evidence="12">Leaf</tissue>
    </source>
</reference>
<evidence type="ECO:0000256" key="3">
    <source>
        <dbReference type="ARBA" id="ARBA00022771"/>
    </source>
</evidence>
<dbReference type="InterPro" id="IPR000679">
    <property type="entry name" value="Znf_GATA"/>
</dbReference>
<dbReference type="GO" id="GO:0006355">
    <property type="term" value="P:regulation of DNA-templated transcription"/>
    <property type="evidence" value="ECO:0007669"/>
    <property type="project" value="InterPro"/>
</dbReference>
<dbReference type="Pfam" id="PF00320">
    <property type="entry name" value="GATA"/>
    <property type="match status" value="1"/>
</dbReference>
<keyword evidence="4" id="KW-0862">Zinc</keyword>
<evidence type="ECO:0000256" key="4">
    <source>
        <dbReference type="ARBA" id="ARBA00022833"/>
    </source>
</evidence>
<evidence type="ECO:0000256" key="5">
    <source>
        <dbReference type="ARBA" id="ARBA00023015"/>
    </source>
</evidence>
<dbReference type="Pfam" id="PF13919">
    <property type="entry name" value="ASXH"/>
    <property type="match status" value="1"/>
</dbReference>
<dbReference type="InterPro" id="IPR044589">
    <property type="entry name" value="GATA26/27"/>
</dbReference>
<evidence type="ECO:0000256" key="8">
    <source>
        <dbReference type="ARBA" id="ARBA00023242"/>
    </source>
</evidence>
<evidence type="ECO:0000256" key="7">
    <source>
        <dbReference type="ARBA" id="ARBA00023163"/>
    </source>
</evidence>
<evidence type="ECO:0000256" key="2">
    <source>
        <dbReference type="ARBA" id="ARBA00022723"/>
    </source>
</evidence>
<dbReference type="PANTHER" id="PTHR46855">
    <property type="entry name" value="OSJNBB0038F03.10 PROTEIN"/>
    <property type="match status" value="1"/>
</dbReference>
<dbReference type="CDD" id="cd00202">
    <property type="entry name" value="ZnF_GATA"/>
    <property type="match status" value="1"/>
</dbReference>
<feature type="domain" description="DEUBAD" evidence="11">
    <location>
        <begin position="303"/>
        <end position="412"/>
    </location>
</feature>
<gene>
    <name evidence="12" type="ORF">POM88_033663</name>
</gene>
<evidence type="ECO:0000259" key="10">
    <source>
        <dbReference type="PROSITE" id="PS50114"/>
    </source>
</evidence>
<keyword evidence="7" id="KW-0804">Transcription</keyword>
<evidence type="ECO:0000313" key="13">
    <source>
        <dbReference type="Proteomes" id="UP001237642"/>
    </source>
</evidence>
<evidence type="ECO:0000259" key="11">
    <source>
        <dbReference type="PROSITE" id="PS51916"/>
    </source>
</evidence>
<evidence type="ECO:0000256" key="1">
    <source>
        <dbReference type="ARBA" id="ARBA00004123"/>
    </source>
</evidence>
<keyword evidence="6" id="KW-0238">DNA-binding</keyword>
<keyword evidence="8" id="KW-0539">Nucleus</keyword>
<sequence>MVKQGPCRHCGVTSTPLWRNGPPEKPVLCNACGSRWRTKGSLTNYTPLHSRSEPDELEYRLQRMKAITMKNKETKVLKRKQNHSVEVVTRVAPDNASQKGVRDALHYNQGYLKTLDEDISNRSSSGSAISPSESCVHLGSADASDLTGATQSIVCDSMVRSRKRTCVARAKPSSIEKLTKDLYTILQEQQSYFSGSTEEDVLLECDTPVVSVEIGHGSVLMRHPSSVAREEESEASSFSVYNKPHPANEACSEFFTLPNHTLNRLDNISSAEIERKKKPGQEKEHELYKREDLQENLEILGNRNSPICSIELKDVLNYEEFRRHITYHELQELLKLLPSTDTVGLPDSLKLMFESPQFKENVSAFQKLLADGVFDLSSTEVNNECNNTLKRLLLHTLTKSCWVEQYNILKDTKCGSSVAGFFRC</sequence>
<proteinExistence type="predicted"/>
<evidence type="ECO:0000313" key="12">
    <source>
        <dbReference type="EMBL" id="KAK1367571.1"/>
    </source>
</evidence>
<dbReference type="GO" id="GO:0008270">
    <property type="term" value="F:zinc ion binding"/>
    <property type="evidence" value="ECO:0007669"/>
    <property type="project" value="UniProtKB-KW"/>
</dbReference>
<dbReference type="PROSITE" id="PS50114">
    <property type="entry name" value="GATA_ZN_FINGER_2"/>
    <property type="match status" value="1"/>
</dbReference>
<dbReference type="PANTHER" id="PTHR46855:SF1">
    <property type="entry name" value="GATA TRANSCRIPTION FACTOR 26"/>
    <property type="match status" value="1"/>
</dbReference>
<reference evidence="12" key="1">
    <citation type="submission" date="2023-02" db="EMBL/GenBank/DDBJ databases">
        <title>Genome of toxic invasive species Heracleum sosnowskyi carries increased number of genes despite the absence of recent whole-genome duplications.</title>
        <authorList>
            <person name="Schelkunov M."/>
            <person name="Shtratnikova V."/>
            <person name="Makarenko M."/>
            <person name="Klepikova A."/>
            <person name="Omelchenko D."/>
            <person name="Novikova G."/>
            <person name="Obukhova E."/>
            <person name="Bogdanov V."/>
            <person name="Penin A."/>
            <person name="Logacheva M."/>
        </authorList>
    </citation>
    <scope>NUCLEOTIDE SEQUENCE</scope>
    <source>
        <strain evidence="12">Hsosn_3</strain>
        <tissue evidence="12">Leaf</tissue>
    </source>
</reference>
<comment type="caution">
    <text evidence="12">The sequence shown here is derived from an EMBL/GenBank/DDBJ whole genome shotgun (WGS) entry which is preliminary data.</text>
</comment>
<dbReference type="Gene3D" id="1.10.2020.20">
    <property type="match status" value="1"/>
</dbReference>
<dbReference type="PROSITE" id="PS00344">
    <property type="entry name" value="GATA_ZN_FINGER_1"/>
    <property type="match status" value="1"/>
</dbReference>
<protein>
    <submittedName>
        <fullName evidence="12">GATA transcription factor 26</fullName>
    </submittedName>
</protein>
<dbReference type="PROSITE" id="PS51916">
    <property type="entry name" value="DEUBAD"/>
    <property type="match status" value="1"/>
</dbReference>
<accession>A0AAD8HJ69</accession>
<dbReference type="InterPro" id="IPR044867">
    <property type="entry name" value="DEUBAD_dom"/>
</dbReference>
<evidence type="ECO:0000256" key="9">
    <source>
        <dbReference type="PROSITE-ProRule" id="PRU00094"/>
    </source>
</evidence>
<dbReference type="InterPro" id="IPR028020">
    <property type="entry name" value="ASX_DEUBAD_dom"/>
</dbReference>
<dbReference type="AlphaFoldDB" id="A0AAD8HJ69"/>
<keyword evidence="3 9" id="KW-0863">Zinc-finger</keyword>
<dbReference type="GO" id="GO:0005634">
    <property type="term" value="C:nucleus"/>
    <property type="evidence" value="ECO:0007669"/>
    <property type="project" value="UniProtKB-SubCell"/>
</dbReference>